<protein>
    <submittedName>
        <fullName evidence="1">Uncharacterized protein</fullName>
    </submittedName>
</protein>
<accession>A0A0C2N168</accession>
<organism evidence="1 2">
    <name type="scientific">Thelohanellus kitauei</name>
    <name type="common">Myxosporean</name>
    <dbReference type="NCBI Taxonomy" id="669202"/>
    <lineage>
        <taxon>Eukaryota</taxon>
        <taxon>Metazoa</taxon>
        <taxon>Cnidaria</taxon>
        <taxon>Myxozoa</taxon>
        <taxon>Myxosporea</taxon>
        <taxon>Bivalvulida</taxon>
        <taxon>Platysporina</taxon>
        <taxon>Myxobolidae</taxon>
        <taxon>Thelohanellus</taxon>
    </lineage>
</organism>
<gene>
    <name evidence="1" type="ORF">RF11_01719</name>
</gene>
<dbReference type="EMBL" id="JWZT01003128">
    <property type="protein sequence ID" value="KII67602.1"/>
    <property type="molecule type" value="Genomic_DNA"/>
</dbReference>
<reference evidence="1 2" key="1">
    <citation type="journal article" date="2014" name="Genome Biol. Evol.">
        <title>The genome of the myxosporean Thelohanellus kitauei shows adaptations to nutrient acquisition within its fish host.</title>
        <authorList>
            <person name="Yang Y."/>
            <person name="Xiong J."/>
            <person name="Zhou Z."/>
            <person name="Huo F."/>
            <person name="Miao W."/>
            <person name="Ran C."/>
            <person name="Liu Y."/>
            <person name="Zhang J."/>
            <person name="Feng J."/>
            <person name="Wang M."/>
            <person name="Wang M."/>
            <person name="Wang L."/>
            <person name="Yao B."/>
        </authorList>
    </citation>
    <scope>NUCLEOTIDE SEQUENCE [LARGE SCALE GENOMIC DNA]</scope>
    <source>
        <strain evidence="1">Wuqing</strain>
    </source>
</reference>
<keyword evidence="2" id="KW-1185">Reference proteome</keyword>
<name>A0A0C2N168_THEKT</name>
<proteinExistence type="predicted"/>
<evidence type="ECO:0000313" key="1">
    <source>
        <dbReference type="EMBL" id="KII67602.1"/>
    </source>
</evidence>
<comment type="caution">
    <text evidence="1">The sequence shown here is derived from an EMBL/GenBank/DDBJ whole genome shotgun (WGS) entry which is preliminary data.</text>
</comment>
<evidence type="ECO:0000313" key="2">
    <source>
        <dbReference type="Proteomes" id="UP000031668"/>
    </source>
</evidence>
<dbReference type="AlphaFoldDB" id="A0A0C2N168"/>
<sequence>MSYTNLYTLLTVDLSRTNAVAFIIKYGFIKEEKLLPLQAENLCLDLKVCGSPIDGPSTEIDEWQLRKWELLFRRFFCGPYVLRPIVEIPERAFWFLSQSDVNAFNSNNPRE</sequence>
<dbReference type="Proteomes" id="UP000031668">
    <property type="component" value="Unassembled WGS sequence"/>
</dbReference>